<dbReference type="SMART" id="SM01117">
    <property type="entry name" value="Cyt-b5"/>
    <property type="match status" value="1"/>
</dbReference>
<dbReference type="PANTHER" id="PTHR19359">
    <property type="entry name" value="CYTOCHROME B5"/>
    <property type="match status" value="1"/>
</dbReference>
<name>A0AAW1JT64_SAPOF</name>
<evidence type="ECO:0000256" key="1">
    <source>
        <dbReference type="ARBA" id="ARBA00004370"/>
    </source>
</evidence>
<evidence type="ECO:0000256" key="3">
    <source>
        <dbReference type="ARBA" id="ARBA00022692"/>
    </source>
</evidence>
<dbReference type="PROSITE" id="PS00191">
    <property type="entry name" value="CYTOCHROME_B5_1"/>
    <property type="match status" value="1"/>
</dbReference>
<accession>A0AAW1JT64</accession>
<evidence type="ECO:0000313" key="10">
    <source>
        <dbReference type="EMBL" id="KAK9707161.1"/>
    </source>
</evidence>
<dbReference type="Proteomes" id="UP001443914">
    <property type="component" value="Unassembled WGS sequence"/>
</dbReference>
<dbReference type="GO" id="GO:0016020">
    <property type="term" value="C:membrane"/>
    <property type="evidence" value="ECO:0007669"/>
    <property type="project" value="UniProtKB-SubCell"/>
</dbReference>
<dbReference type="GO" id="GO:0020037">
    <property type="term" value="F:heme binding"/>
    <property type="evidence" value="ECO:0007669"/>
    <property type="project" value="UniProtKB-UniRule"/>
</dbReference>
<evidence type="ECO:0000256" key="4">
    <source>
        <dbReference type="ARBA" id="ARBA00022723"/>
    </source>
</evidence>
<keyword evidence="5 8" id="KW-0408">Iron</keyword>
<dbReference type="Gene3D" id="3.10.120.10">
    <property type="entry name" value="Cytochrome b5-like heme/steroid binding domain"/>
    <property type="match status" value="1"/>
</dbReference>
<keyword evidence="11" id="KW-1185">Reference proteome</keyword>
<proteinExistence type="inferred from homology"/>
<evidence type="ECO:0000259" key="9">
    <source>
        <dbReference type="PROSITE" id="PS50255"/>
    </source>
</evidence>
<dbReference type="Pfam" id="PF00173">
    <property type="entry name" value="Cyt-b5"/>
    <property type="match status" value="1"/>
</dbReference>
<dbReference type="SUPFAM" id="SSF55856">
    <property type="entry name" value="Cytochrome b5-like heme/steroid binding domain"/>
    <property type="match status" value="1"/>
</dbReference>
<dbReference type="PROSITE" id="PS50255">
    <property type="entry name" value="CYTOCHROME_B5_2"/>
    <property type="match status" value="1"/>
</dbReference>
<dbReference type="InterPro" id="IPR018506">
    <property type="entry name" value="Cyt_B5_heme-BS"/>
</dbReference>
<keyword evidence="3 8" id="KW-0812">Transmembrane</keyword>
<evidence type="ECO:0000256" key="6">
    <source>
        <dbReference type="ARBA" id="ARBA00023136"/>
    </source>
</evidence>
<feature type="transmembrane region" description="Helical" evidence="8">
    <location>
        <begin position="108"/>
        <end position="127"/>
    </location>
</feature>
<comment type="subcellular location">
    <subcellularLocation>
        <location evidence="1">Membrane</location>
    </subcellularLocation>
</comment>
<keyword evidence="4 8" id="KW-0479">Metal-binding</keyword>
<dbReference type="InterPro" id="IPR050668">
    <property type="entry name" value="Cytochrome_b5"/>
</dbReference>
<dbReference type="AlphaFoldDB" id="A0AAW1JT64"/>
<keyword evidence="2 8" id="KW-0349">Heme</keyword>
<dbReference type="GO" id="GO:0046872">
    <property type="term" value="F:metal ion binding"/>
    <property type="evidence" value="ECO:0007669"/>
    <property type="project" value="UniProtKB-UniRule"/>
</dbReference>
<feature type="domain" description="Cytochrome b5 heme-binding" evidence="9">
    <location>
        <begin position="5"/>
        <end position="81"/>
    </location>
</feature>
<evidence type="ECO:0000256" key="8">
    <source>
        <dbReference type="RuleBase" id="RU362121"/>
    </source>
</evidence>
<dbReference type="PRINTS" id="PR00363">
    <property type="entry name" value="CYTOCHROMEB5"/>
</dbReference>
<protein>
    <recommendedName>
        <fullName evidence="9">Cytochrome b5 heme-binding domain-containing protein</fullName>
    </recommendedName>
</protein>
<reference evidence="10" key="1">
    <citation type="submission" date="2024-03" db="EMBL/GenBank/DDBJ databases">
        <title>WGS assembly of Saponaria officinalis var. Norfolk2.</title>
        <authorList>
            <person name="Jenkins J."/>
            <person name="Shu S."/>
            <person name="Grimwood J."/>
            <person name="Barry K."/>
            <person name="Goodstein D."/>
            <person name="Schmutz J."/>
            <person name="Leebens-Mack J."/>
            <person name="Osbourn A."/>
        </authorList>
    </citation>
    <scope>NUCLEOTIDE SEQUENCE [LARGE SCALE GENOMIC DNA]</scope>
    <source>
        <strain evidence="10">JIC</strain>
    </source>
</reference>
<organism evidence="10 11">
    <name type="scientific">Saponaria officinalis</name>
    <name type="common">Common soapwort</name>
    <name type="synonym">Lychnis saponaria</name>
    <dbReference type="NCBI Taxonomy" id="3572"/>
    <lineage>
        <taxon>Eukaryota</taxon>
        <taxon>Viridiplantae</taxon>
        <taxon>Streptophyta</taxon>
        <taxon>Embryophyta</taxon>
        <taxon>Tracheophyta</taxon>
        <taxon>Spermatophyta</taxon>
        <taxon>Magnoliopsida</taxon>
        <taxon>eudicotyledons</taxon>
        <taxon>Gunneridae</taxon>
        <taxon>Pentapetalae</taxon>
        <taxon>Caryophyllales</taxon>
        <taxon>Caryophyllaceae</taxon>
        <taxon>Caryophylleae</taxon>
        <taxon>Saponaria</taxon>
    </lineage>
</organism>
<dbReference type="EMBL" id="JBDFQZ010000007">
    <property type="protein sequence ID" value="KAK9707161.1"/>
    <property type="molecule type" value="Genomic_DNA"/>
</dbReference>
<evidence type="ECO:0000256" key="2">
    <source>
        <dbReference type="ARBA" id="ARBA00022617"/>
    </source>
</evidence>
<keyword evidence="8" id="KW-1133">Transmembrane helix</keyword>
<dbReference type="FunFam" id="3.10.120.10:FF:000002">
    <property type="entry name" value="Cytochrome b5 type B"/>
    <property type="match status" value="1"/>
</dbReference>
<gene>
    <name evidence="10" type="ORF">RND81_07G176600</name>
</gene>
<dbReference type="PANTHER" id="PTHR19359:SF25">
    <property type="entry name" value="CYTOCHROME B5 HEME-BINDING DOMAIN-CONTAINING PROTEIN"/>
    <property type="match status" value="1"/>
</dbReference>
<comment type="caution">
    <text evidence="10">The sequence shown here is derived from an EMBL/GenBank/DDBJ whole genome shotgun (WGS) entry which is preliminary data.</text>
</comment>
<evidence type="ECO:0000256" key="5">
    <source>
        <dbReference type="ARBA" id="ARBA00023004"/>
    </source>
</evidence>
<dbReference type="InterPro" id="IPR001199">
    <property type="entry name" value="Cyt_B5-like_heme/steroid-bd"/>
</dbReference>
<comment type="similarity">
    <text evidence="7 8">Belongs to the cytochrome b5 family.</text>
</comment>
<keyword evidence="6 8" id="KW-0472">Membrane</keyword>
<sequence>MPTLTKLFSMQETAEHNSKDDCWVVIDGKVYDVTSYMDEHPGGDDVFLNAKGKDAQEEFEEAGHSQDARDLMETFCVGELDPSAATIPEPKVISKKDDILQKIKDLPIQYWAVPAVGIAVIVGFLYLRK</sequence>
<dbReference type="InterPro" id="IPR036400">
    <property type="entry name" value="Cyt_B5-like_heme/steroid_sf"/>
</dbReference>
<evidence type="ECO:0000256" key="7">
    <source>
        <dbReference type="ARBA" id="ARBA00038168"/>
    </source>
</evidence>
<evidence type="ECO:0000313" key="11">
    <source>
        <dbReference type="Proteomes" id="UP001443914"/>
    </source>
</evidence>